<dbReference type="EMBL" id="PRLG01000029">
    <property type="protein sequence ID" value="PYY26146.1"/>
    <property type="molecule type" value="Genomic_DNA"/>
</dbReference>
<dbReference type="GO" id="GO:0022857">
    <property type="term" value="F:transmembrane transporter activity"/>
    <property type="evidence" value="ECO:0007669"/>
    <property type="project" value="InterPro"/>
</dbReference>
<reference evidence="9 10" key="1">
    <citation type="submission" date="2018-01" db="EMBL/GenBank/DDBJ databases">
        <title>Genome sequence of the PGP bacterium Paenibacillus illinoisensis E3.</title>
        <authorList>
            <person name="Rolli E."/>
            <person name="Marasco R."/>
            <person name="Bessem C."/>
            <person name="Michoud G."/>
            <person name="Gaiarsa S."/>
            <person name="Borin S."/>
            <person name="Daffonchio D."/>
        </authorList>
    </citation>
    <scope>NUCLEOTIDE SEQUENCE [LARGE SCALE GENOMIC DNA]</scope>
    <source>
        <strain evidence="9 10">E3</strain>
    </source>
</reference>
<dbReference type="PANTHER" id="PTHR43124:SF10">
    <property type="entry name" value="PURINE EFFLUX PUMP PBUE"/>
    <property type="match status" value="1"/>
</dbReference>
<dbReference type="Pfam" id="PF07690">
    <property type="entry name" value="MFS_1"/>
    <property type="match status" value="1"/>
</dbReference>
<feature type="transmembrane region" description="Helical" evidence="7">
    <location>
        <begin position="69"/>
        <end position="93"/>
    </location>
</feature>
<feature type="domain" description="Major facilitator superfamily (MFS) profile" evidence="8">
    <location>
        <begin position="38"/>
        <end position="413"/>
    </location>
</feature>
<comment type="subcellular location">
    <subcellularLocation>
        <location evidence="1">Cell membrane</location>
        <topology evidence="1">Multi-pass membrane protein</topology>
    </subcellularLocation>
</comment>
<sequence>MGKQKIHRVGAVLRIEALATLERISEIKLMTRTRENLLILTLTLVSFVLGTTEYVIVGVLKEIESYMKVSLAAAGALVSGFAIAYAVGTPFAVASLAKISRRSSILIGFAIVLVLNVLTVFSTTFPSLMAIRIVSAVACGLTISLSISIASDAVHRDRRGEAIAWILGGFSIANVLGVPLGTFIGQHLNWSMTFVVTACIGVVPFVFMFRILPRRTTTVTGSFGDQMALFMKPRILLACLIPVLGNSCIFVTFTYITPLLSESMGVPVRWISAILLIYGACSILSNWIGAKIAKGDFLPKLKWLFVIQAVIFLGLSFAVSNLWLGSTFLLLIGCLSSSMSAASQLYLFDVSGSIAPESKAFASTLLPVAANVGIALGSGVGGLAVNLGGVAWVPAVAVVLALLAFAITRICQRTIQLNADEATTANAA</sequence>
<feature type="transmembrane region" description="Helical" evidence="7">
    <location>
        <begin position="190"/>
        <end position="213"/>
    </location>
</feature>
<evidence type="ECO:0000256" key="4">
    <source>
        <dbReference type="ARBA" id="ARBA00022692"/>
    </source>
</evidence>
<feature type="transmembrane region" description="Helical" evidence="7">
    <location>
        <begin position="360"/>
        <end position="384"/>
    </location>
</feature>
<dbReference type="PROSITE" id="PS50850">
    <property type="entry name" value="MFS"/>
    <property type="match status" value="1"/>
</dbReference>
<keyword evidence="4 7" id="KW-0812">Transmembrane</keyword>
<dbReference type="EC" id="2.3.1.15" evidence="9"/>
<evidence type="ECO:0000256" key="3">
    <source>
        <dbReference type="ARBA" id="ARBA00022475"/>
    </source>
</evidence>
<feature type="transmembrane region" description="Helical" evidence="7">
    <location>
        <begin position="105"/>
        <end position="123"/>
    </location>
</feature>
<feature type="transmembrane region" description="Helical" evidence="7">
    <location>
        <begin position="162"/>
        <end position="184"/>
    </location>
</feature>
<name>A0A2W0C2G1_9BACL</name>
<dbReference type="OrthoDB" id="9788453at2"/>
<keyword evidence="6 7" id="KW-0472">Membrane</keyword>
<evidence type="ECO:0000256" key="5">
    <source>
        <dbReference type="ARBA" id="ARBA00022989"/>
    </source>
</evidence>
<comment type="caution">
    <text evidence="9">The sequence shown here is derived from an EMBL/GenBank/DDBJ whole genome shotgun (WGS) entry which is preliminary data.</text>
</comment>
<proteinExistence type="predicted"/>
<gene>
    <name evidence="9" type="ORF">PIL02S_05531</name>
</gene>
<feature type="transmembrane region" description="Helical" evidence="7">
    <location>
        <begin position="37"/>
        <end position="57"/>
    </location>
</feature>
<keyword evidence="9" id="KW-0808">Transferase</keyword>
<feature type="transmembrane region" description="Helical" evidence="7">
    <location>
        <begin position="268"/>
        <end position="289"/>
    </location>
</feature>
<feature type="transmembrane region" description="Helical" evidence="7">
    <location>
        <begin position="129"/>
        <end position="150"/>
    </location>
</feature>
<dbReference type="InterPro" id="IPR011701">
    <property type="entry name" value="MFS"/>
</dbReference>
<feature type="transmembrane region" description="Helical" evidence="7">
    <location>
        <begin position="301"/>
        <end position="322"/>
    </location>
</feature>
<dbReference type="CDD" id="cd17324">
    <property type="entry name" value="MFS_NepI_like"/>
    <property type="match status" value="1"/>
</dbReference>
<dbReference type="PANTHER" id="PTHR43124">
    <property type="entry name" value="PURINE EFFLUX PUMP PBUE"/>
    <property type="match status" value="1"/>
</dbReference>
<dbReference type="SUPFAM" id="SSF103473">
    <property type="entry name" value="MFS general substrate transporter"/>
    <property type="match status" value="1"/>
</dbReference>
<feature type="transmembrane region" description="Helical" evidence="7">
    <location>
        <begin position="234"/>
        <end position="256"/>
    </location>
</feature>
<feature type="transmembrane region" description="Helical" evidence="7">
    <location>
        <begin position="328"/>
        <end position="348"/>
    </location>
</feature>
<keyword evidence="3" id="KW-1003">Cell membrane</keyword>
<dbReference type="Gene3D" id="1.20.1250.20">
    <property type="entry name" value="MFS general substrate transporter like domains"/>
    <property type="match status" value="1"/>
</dbReference>
<evidence type="ECO:0000259" key="8">
    <source>
        <dbReference type="PROSITE" id="PS50850"/>
    </source>
</evidence>
<protein>
    <submittedName>
        <fullName evidence="9">Major facilitator superfamily protein</fullName>
        <ecNumber evidence="9">2.3.1.15</ecNumber>
    </submittedName>
</protein>
<keyword evidence="5 7" id="KW-1133">Transmembrane helix</keyword>
<dbReference type="InterPro" id="IPR036259">
    <property type="entry name" value="MFS_trans_sf"/>
</dbReference>
<feature type="transmembrane region" description="Helical" evidence="7">
    <location>
        <begin position="390"/>
        <end position="408"/>
    </location>
</feature>
<dbReference type="InterPro" id="IPR050189">
    <property type="entry name" value="MFS_Efflux_Transporters"/>
</dbReference>
<evidence type="ECO:0000256" key="7">
    <source>
        <dbReference type="SAM" id="Phobius"/>
    </source>
</evidence>
<evidence type="ECO:0000256" key="1">
    <source>
        <dbReference type="ARBA" id="ARBA00004651"/>
    </source>
</evidence>
<keyword evidence="9" id="KW-0012">Acyltransferase</keyword>
<evidence type="ECO:0000313" key="10">
    <source>
        <dbReference type="Proteomes" id="UP000247459"/>
    </source>
</evidence>
<dbReference type="GO" id="GO:0005886">
    <property type="term" value="C:plasma membrane"/>
    <property type="evidence" value="ECO:0007669"/>
    <property type="project" value="UniProtKB-SubCell"/>
</dbReference>
<dbReference type="InterPro" id="IPR020846">
    <property type="entry name" value="MFS_dom"/>
</dbReference>
<dbReference type="AlphaFoldDB" id="A0A2W0C2G1"/>
<evidence type="ECO:0000313" key="9">
    <source>
        <dbReference type="EMBL" id="PYY26146.1"/>
    </source>
</evidence>
<keyword evidence="2" id="KW-0813">Transport</keyword>
<organism evidence="9 10">
    <name type="scientific">Paenibacillus illinoisensis</name>
    <dbReference type="NCBI Taxonomy" id="59845"/>
    <lineage>
        <taxon>Bacteria</taxon>
        <taxon>Bacillati</taxon>
        <taxon>Bacillota</taxon>
        <taxon>Bacilli</taxon>
        <taxon>Bacillales</taxon>
        <taxon>Paenibacillaceae</taxon>
        <taxon>Paenibacillus</taxon>
    </lineage>
</organism>
<dbReference type="GO" id="GO:0004366">
    <property type="term" value="F:glycerol-3-phosphate O-acyltransferase activity"/>
    <property type="evidence" value="ECO:0007669"/>
    <property type="project" value="UniProtKB-EC"/>
</dbReference>
<evidence type="ECO:0000256" key="6">
    <source>
        <dbReference type="ARBA" id="ARBA00023136"/>
    </source>
</evidence>
<accession>A0A2W0C2G1</accession>
<dbReference type="Proteomes" id="UP000247459">
    <property type="component" value="Unassembled WGS sequence"/>
</dbReference>
<evidence type="ECO:0000256" key="2">
    <source>
        <dbReference type="ARBA" id="ARBA00022448"/>
    </source>
</evidence>